<dbReference type="CDD" id="cd00130">
    <property type="entry name" value="PAS"/>
    <property type="match status" value="1"/>
</dbReference>
<keyword evidence="4" id="KW-1185">Reference proteome</keyword>
<dbReference type="PROSITE" id="PS50112">
    <property type="entry name" value="PAS"/>
    <property type="match status" value="1"/>
</dbReference>
<evidence type="ECO:0000256" key="1">
    <source>
        <dbReference type="SAM" id="MobiDB-lite"/>
    </source>
</evidence>
<feature type="region of interest" description="Disordered" evidence="1">
    <location>
        <begin position="1"/>
        <end position="41"/>
    </location>
</feature>
<dbReference type="STRING" id="1227488.C477_03759"/>
<gene>
    <name evidence="3" type="ORF">C477_03759</name>
</gene>
<dbReference type="Gene3D" id="3.30.450.20">
    <property type="entry name" value="PAS domain"/>
    <property type="match status" value="1"/>
</dbReference>
<dbReference type="EMBL" id="AOIS01000013">
    <property type="protein sequence ID" value="ELZ22900.1"/>
    <property type="molecule type" value="Genomic_DNA"/>
</dbReference>
<evidence type="ECO:0000259" key="2">
    <source>
        <dbReference type="PROSITE" id="PS50112"/>
    </source>
</evidence>
<evidence type="ECO:0000313" key="4">
    <source>
        <dbReference type="Proteomes" id="UP000011657"/>
    </source>
</evidence>
<dbReference type="AlphaFoldDB" id="M0CHY2"/>
<accession>M0CHY2</accession>
<name>M0CHY2_9EURY</name>
<dbReference type="eggNOG" id="arCOG02387">
    <property type="taxonomic scope" value="Archaea"/>
</dbReference>
<organism evidence="3 4">
    <name type="scientific">Haloterrigena salina JCM 13891</name>
    <dbReference type="NCBI Taxonomy" id="1227488"/>
    <lineage>
        <taxon>Archaea</taxon>
        <taxon>Methanobacteriati</taxon>
        <taxon>Methanobacteriota</taxon>
        <taxon>Stenosarchaea group</taxon>
        <taxon>Halobacteria</taxon>
        <taxon>Halobacteriales</taxon>
        <taxon>Natrialbaceae</taxon>
        <taxon>Haloterrigena</taxon>
    </lineage>
</organism>
<dbReference type="NCBIfam" id="TIGR00229">
    <property type="entry name" value="sensory_box"/>
    <property type="match status" value="1"/>
</dbReference>
<dbReference type="PATRIC" id="fig|1227488.3.peg.743"/>
<sequence length="289" mass="31112">MRSNNDGADRPLQHRARRRESIEGTPMTPATVAPALDGPSPIAGELTALAVGDRRHTERVEAAVDDDDRIAVRTAPSVADAFPELDDVDCFVGSYPPENGTGLIERVTEGAIDLPVVLLVDEGATIGDEVRAHGWLDWVDRAAAIEDGERLRRRIRSLVERRRLAGLTRRSLAGIELAGDAIAIVAPDGTVQFANRGFAMQFGYSRDDLAGRSWRTLFTDDSVDRLETAAVPTVADGWRWTGSCTGRRNSGVTFPVRVRLGGPEDGGLVFVVEPVETDAEREGGAGDSS</sequence>
<evidence type="ECO:0000313" key="3">
    <source>
        <dbReference type="EMBL" id="ELZ22900.1"/>
    </source>
</evidence>
<dbReference type="SUPFAM" id="SSF55785">
    <property type="entry name" value="PYP-like sensor domain (PAS domain)"/>
    <property type="match status" value="1"/>
</dbReference>
<feature type="domain" description="PAS" evidence="2">
    <location>
        <begin position="175"/>
        <end position="237"/>
    </location>
</feature>
<dbReference type="InterPro" id="IPR000014">
    <property type="entry name" value="PAS"/>
</dbReference>
<dbReference type="InterPro" id="IPR035965">
    <property type="entry name" value="PAS-like_dom_sf"/>
</dbReference>
<dbReference type="Proteomes" id="UP000011657">
    <property type="component" value="Unassembled WGS sequence"/>
</dbReference>
<dbReference type="Pfam" id="PF13426">
    <property type="entry name" value="PAS_9"/>
    <property type="match status" value="1"/>
</dbReference>
<proteinExistence type="predicted"/>
<protein>
    <submittedName>
        <fullName evidence="3">PAS sensor protein</fullName>
    </submittedName>
</protein>
<comment type="caution">
    <text evidence="3">The sequence shown here is derived from an EMBL/GenBank/DDBJ whole genome shotgun (WGS) entry which is preliminary data.</text>
</comment>
<reference evidence="3 4" key="1">
    <citation type="journal article" date="2014" name="PLoS Genet.">
        <title>Phylogenetically driven sequencing of extremely halophilic archaea reveals strategies for static and dynamic osmo-response.</title>
        <authorList>
            <person name="Becker E.A."/>
            <person name="Seitzer P.M."/>
            <person name="Tritt A."/>
            <person name="Larsen D."/>
            <person name="Krusor M."/>
            <person name="Yao A.I."/>
            <person name="Wu D."/>
            <person name="Madern D."/>
            <person name="Eisen J.A."/>
            <person name="Darling A.E."/>
            <person name="Facciotti M.T."/>
        </authorList>
    </citation>
    <scope>NUCLEOTIDE SEQUENCE [LARGE SCALE GENOMIC DNA]</scope>
    <source>
        <strain evidence="3 4">JCM 13891</strain>
    </source>
</reference>
<dbReference type="SMART" id="SM00091">
    <property type="entry name" value="PAS"/>
    <property type="match status" value="1"/>
</dbReference>